<dbReference type="Pfam" id="PF00672">
    <property type="entry name" value="HAMP"/>
    <property type="match status" value="1"/>
</dbReference>
<dbReference type="RefSeq" id="WP_132016143.1">
    <property type="nucleotide sequence ID" value="NZ_SLUN01000032.1"/>
</dbReference>
<evidence type="ECO:0000256" key="1">
    <source>
        <dbReference type="ARBA" id="ARBA00004370"/>
    </source>
</evidence>
<dbReference type="Gene3D" id="3.30.450.20">
    <property type="entry name" value="PAS domain"/>
    <property type="match status" value="1"/>
</dbReference>
<dbReference type="PROSITE" id="PS50885">
    <property type="entry name" value="HAMP"/>
    <property type="match status" value="1"/>
</dbReference>
<proteinExistence type="predicted"/>
<dbReference type="AlphaFoldDB" id="A0A4R1R817"/>
<keyword evidence="5" id="KW-0812">Transmembrane</keyword>
<dbReference type="InterPro" id="IPR003660">
    <property type="entry name" value="HAMP_dom"/>
</dbReference>
<dbReference type="Gene3D" id="6.10.340.10">
    <property type="match status" value="1"/>
</dbReference>
<dbReference type="Pfam" id="PF02518">
    <property type="entry name" value="HATPase_c"/>
    <property type="match status" value="1"/>
</dbReference>
<dbReference type="Gene3D" id="3.30.565.10">
    <property type="entry name" value="Histidine kinase-like ATPase, C-terminal domain"/>
    <property type="match status" value="1"/>
</dbReference>
<sequence length="612" mass="69907">MQRQWRKWVLPDWSSAWRGLLMNRGLHFRLALSFTIVSLVPLLALGIFSYYQSARTIQEIVSRYTMDITREININIFLNFKNIDDISKVLLNNASVKEILAKTEPAASQDYESDNPRVAAILKSIKFSNDYITSLYILSARSNHIFAAGDVTGVYGIRYLTDDYQAHYKTSDLYRETLTEYNNYKWWPPRPVLGQNVFILTRKLYDADLNVLGVLVVHIQKNILNNISQRLNHSKNTGLYLFDQQSRLIFQPDHSYNGLDTVRPEIARGIDRNENGSFIVRQGATPLFVVYNTFFVTGWKLVALTPYRQLIAEASMIRNVTLLIILICLLLVVVLSFFIAKGILNPVHKLSGLMKQGATGDMSVRFKVRYQDEIGELGESFNRMMAHIQKLLQMLELEQKKKAEAEIKALEAHINPHFLYNTLASMYWMAMAAGNHPIGRMAAALSNFFRLGLNKGKEFTTVEKEVDHVRNYLDIQKLRFQEQFDYEVAVAEGIGSLPTIKLLLQPLVENSLIHGIEKAKRRGLIRIQVFLREERIIFQVTDNGAGIPETELSPEGLERLINGGYGLKNVRERLRLYFNNDFTLKCVSIPDSETTFEIGIPIIQGAEGEGNV</sequence>
<dbReference type="EMBL" id="SLUN01000032">
    <property type="protein sequence ID" value="TCL61776.1"/>
    <property type="molecule type" value="Genomic_DNA"/>
</dbReference>
<name>A0A4R1R817_HYDET</name>
<dbReference type="SMART" id="SM00304">
    <property type="entry name" value="HAMP"/>
    <property type="match status" value="1"/>
</dbReference>
<organism evidence="7 8">
    <name type="scientific">Hydrogenispora ethanolica</name>
    <dbReference type="NCBI Taxonomy" id="1082276"/>
    <lineage>
        <taxon>Bacteria</taxon>
        <taxon>Bacillati</taxon>
        <taxon>Bacillota</taxon>
        <taxon>Hydrogenispora</taxon>
    </lineage>
</organism>
<dbReference type="Proteomes" id="UP000295008">
    <property type="component" value="Unassembled WGS sequence"/>
</dbReference>
<reference evidence="7 8" key="1">
    <citation type="submission" date="2019-03" db="EMBL/GenBank/DDBJ databases">
        <title>Genomic Encyclopedia of Type Strains, Phase IV (KMG-IV): sequencing the most valuable type-strain genomes for metagenomic binning, comparative biology and taxonomic classification.</title>
        <authorList>
            <person name="Goeker M."/>
        </authorList>
    </citation>
    <scope>NUCLEOTIDE SEQUENCE [LARGE SCALE GENOMIC DNA]</scope>
    <source>
        <strain evidence="7 8">LX-B</strain>
    </source>
</reference>
<feature type="transmembrane region" description="Helical" evidence="5">
    <location>
        <begin position="288"/>
        <end position="307"/>
    </location>
</feature>
<protein>
    <submittedName>
        <fullName evidence="7">Two-component system sensor histidine kinase YesM</fullName>
    </submittedName>
</protein>
<dbReference type="GO" id="GO:0000155">
    <property type="term" value="F:phosphorelay sensor kinase activity"/>
    <property type="evidence" value="ECO:0007669"/>
    <property type="project" value="InterPro"/>
</dbReference>
<keyword evidence="4 7" id="KW-0418">Kinase</keyword>
<accession>A0A4R1R817</accession>
<comment type="caution">
    <text evidence="7">The sequence shown here is derived from an EMBL/GenBank/DDBJ whole genome shotgun (WGS) entry which is preliminary data.</text>
</comment>
<dbReference type="CDD" id="cd06225">
    <property type="entry name" value="HAMP"/>
    <property type="match status" value="1"/>
</dbReference>
<evidence type="ECO:0000313" key="7">
    <source>
        <dbReference type="EMBL" id="TCL61776.1"/>
    </source>
</evidence>
<evidence type="ECO:0000313" key="8">
    <source>
        <dbReference type="Proteomes" id="UP000295008"/>
    </source>
</evidence>
<dbReference type="CDD" id="cd18773">
    <property type="entry name" value="PDC1_HK_sensor"/>
    <property type="match status" value="1"/>
</dbReference>
<keyword evidence="8" id="KW-1185">Reference proteome</keyword>
<evidence type="ECO:0000256" key="4">
    <source>
        <dbReference type="ARBA" id="ARBA00022777"/>
    </source>
</evidence>
<keyword evidence="5" id="KW-0472">Membrane</keyword>
<evidence type="ECO:0000256" key="3">
    <source>
        <dbReference type="ARBA" id="ARBA00022679"/>
    </source>
</evidence>
<feature type="transmembrane region" description="Helical" evidence="5">
    <location>
        <begin position="30"/>
        <end position="51"/>
    </location>
</feature>
<keyword evidence="2" id="KW-0597">Phosphoprotein</keyword>
<gene>
    <name evidence="7" type="ORF">EDC14_10329</name>
</gene>
<dbReference type="InterPro" id="IPR050640">
    <property type="entry name" value="Bact_2-comp_sensor_kinase"/>
</dbReference>
<dbReference type="GO" id="GO:0016020">
    <property type="term" value="C:membrane"/>
    <property type="evidence" value="ECO:0007669"/>
    <property type="project" value="UniProtKB-SubCell"/>
</dbReference>
<dbReference type="InterPro" id="IPR003594">
    <property type="entry name" value="HATPase_dom"/>
</dbReference>
<comment type="subcellular location">
    <subcellularLocation>
        <location evidence="1">Membrane</location>
    </subcellularLocation>
</comment>
<feature type="transmembrane region" description="Helical" evidence="5">
    <location>
        <begin position="319"/>
        <end position="340"/>
    </location>
</feature>
<dbReference type="InterPro" id="IPR010559">
    <property type="entry name" value="Sig_transdc_His_kin_internal"/>
</dbReference>
<evidence type="ECO:0000256" key="5">
    <source>
        <dbReference type="SAM" id="Phobius"/>
    </source>
</evidence>
<keyword evidence="3" id="KW-0808">Transferase</keyword>
<dbReference type="PANTHER" id="PTHR34220">
    <property type="entry name" value="SENSOR HISTIDINE KINASE YPDA"/>
    <property type="match status" value="1"/>
</dbReference>
<dbReference type="OrthoDB" id="9776552at2"/>
<dbReference type="Pfam" id="PF06580">
    <property type="entry name" value="His_kinase"/>
    <property type="match status" value="1"/>
</dbReference>
<dbReference type="SUPFAM" id="SSF55874">
    <property type="entry name" value="ATPase domain of HSP90 chaperone/DNA topoisomerase II/histidine kinase"/>
    <property type="match status" value="1"/>
</dbReference>
<keyword evidence="5" id="KW-1133">Transmembrane helix</keyword>
<evidence type="ECO:0000256" key="2">
    <source>
        <dbReference type="ARBA" id="ARBA00022553"/>
    </source>
</evidence>
<evidence type="ECO:0000259" key="6">
    <source>
        <dbReference type="PROSITE" id="PS50885"/>
    </source>
</evidence>
<dbReference type="PANTHER" id="PTHR34220:SF7">
    <property type="entry name" value="SENSOR HISTIDINE KINASE YPDA"/>
    <property type="match status" value="1"/>
</dbReference>
<dbReference type="InterPro" id="IPR036890">
    <property type="entry name" value="HATPase_C_sf"/>
</dbReference>
<feature type="domain" description="HAMP" evidence="6">
    <location>
        <begin position="341"/>
        <end position="393"/>
    </location>
</feature>
<dbReference type="SUPFAM" id="SSF158472">
    <property type="entry name" value="HAMP domain-like"/>
    <property type="match status" value="1"/>
</dbReference>